<name>A0A150JJ20_9EURY</name>
<keyword evidence="1" id="KW-1133">Transmembrane helix</keyword>
<evidence type="ECO:0000313" key="2">
    <source>
        <dbReference type="EMBL" id="KYC55321.1"/>
    </source>
</evidence>
<feature type="transmembrane region" description="Helical" evidence="1">
    <location>
        <begin position="36"/>
        <end position="54"/>
    </location>
</feature>
<dbReference type="AlphaFoldDB" id="A0A150JJ20"/>
<comment type="caution">
    <text evidence="3">The sequence shown here is derived from an EMBL/GenBank/DDBJ whole genome shotgun (WGS) entry which is preliminary data.</text>
</comment>
<dbReference type="PANTHER" id="PTHR40700">
    <property type="entry name" value="HYPOTHETICAL MEMBRANE PROTEIN, CONSERVED, DUF63 FAMILY"/>
    <property type="match status" value="1"/>
</dbReference>
<dbReference type="Pfam" id="PF01889">
    <property type="entry name" value="DUF63"/>
    <property type="match status" value="1"/>
</dbReference>
<organism evidence="3">
    <name type="scientific">Candidatus Methanofastidiosum methylothiophilum</name>
    <dbReference type="NCBI Taxonomy" id="1705564"/>
    <lineage>
        <taxon>Archaea</taxon>
        <taxon>Methanobacteriati</taxon>
        <taxon>Methanobacteriota</taxon>
        <taxon>Stenosarchaea group</taxon>
        <taxon>Candidatus Methanofastidiosia</taxon>
        <taxon>Candidatus Methanofastidiosales</taxon>
        <taxon>Candidatus Methanofastidiosaceae</taxon>
        <taxon>Candidatus Methanofastidiosum</taxon>
    </lineage>
</organism>
<evidence type="ECO:0008006" key="5">
    <source>
        <dbReference type="Google" id="ProtNLM"/>
    </source>
</evidence>
<keyword evidence="1" id="KW-0472">Membrane</keyword>
<feature type="transmembrane region" description="Helical" evidence="1">
    <location>
        <begin position="161"/>
        <end position="180"/>
    </location>
</feature>
<accession>A0A150JJ20</accession>
<dbReference type="PANTHER" id="PTHR40700:SF1">
    <property type="entry name" value="DUF63 DOMAIN-CONTAINING PROTEIN"/>
    <property type="match status" value="1"/>
</dbReference>
<accession>A0A150JL69</accession>
<feature type="transmembrane region" description="Helical" evidence="1">
    <location>
        <begin position="236"/>
        <end position="261"/>
    </location>
</feature>
<evidence type="ECO:0000313" key="4">
    <source>
        <dbReference type="Proteomes" id="UP000092420"/>
    </source>
</evidence>
<feature type="transmembrane region" description="Helical" evidence="1">
    <location>
        <begin position="186"/>
        <end position="215"/>
    </location>
</feature>
<protein>
    <recommendedName>
        <fullName evidence="5">DUF63 family protein</fullName>
    </recommendedName>
</protein>
<reference evidence="3 4" key="1">
    <citation type="journal article" date="2016" name="ISME J.">
        <title>Chasing the elusive Euryarchaeota class WSA2: genomes reveal a uniquely fastidious methyl-reducing methanogen.</title>
        <authorList>
            <person name="Nobu M.K."/>
            <person name="Narihiro T."/>
            <person name="Kuroda K."/>
            <person name="Mei R."/>
            <person name="Liu W.T."/>
        </authorList>
    </citation>
    <scope>NUCLEOTIDE SEQUENCE [LARGE SCALE GENOMIC DNA]</scope>
    <source>
        <strain evidence="2">ADurb1013_Bin02101</strain>
        <strain evidence="3">ADurb1213_Bin02801</strain>
    </source>
</reference>
<proteinExistence type="predicted"/>
<gene>
    <name evidence="2" type="ORF">AN188_00307</name>
    <name evidence="3" type="ORF">APG09_00814</name>
</gene>
<evidence type="ECO:0000313" key="3">
    <source>
        <dbReference type="EMBL" id="KYC57927.1"/>
    </source>
</evidence>
<keyword evidence="1" id="KW-0812">Transmembrane</keyword>
<sequence>MGVYNPQDYFIYIGILLVLLTFALKFLFNKIKIDKTFIVAISPYMILAIAIRVLTDVGFYERSKLWNITPGVYVITFILAFFMILIGYQLEKRDILSYWKLTFAVGFIGMLYFLYNLIPFFNHPLRILVPLSMATIITLAVYIISPLFYKPIKEFENIAILFGHLLDGCATFIAIDYYGFGEEHLLPLFLINISGTALIMIPLKLILILIVIYLLDTLYKEEQNNFKEKEIKISKYRLKITAFMINNFYLSIKVLIFILGFGPGFRNTLLPSLF</sequence>
<feature type="transmembrane region" description="Helical" evidence="1">
    <location>
        <begin position="66"/>
        <end position="86"/>
    </location>
</feature>
<feature type="transmembrane region" description="Helical" evidence="1">
    <location>
        <begin position="6"/>
        <end position="24"/>
    </location>
</feature>
<evidence type="ECO:0000256" key="1">
    <source>
        <dbReference type="SAM" id="Phobius"/>
    </source>
</evidence>
<dbReference type="Proteomes" id="UP000092420">
    <property type="component" value="Unassembled WGS sequence"/>
</dbReference>
<accession>A0A150JDN3</accession>
<dbReference type="EMBL" id="LNJE01000007">
    <property type="protein sequence ID" value="KYC57927.1"/>
    <property type="molecule type" value="Genomic_DNA"/>
</dbReference>
<dbReference type="InterPro" id="IPR002749">
    <property type="entry name" value="DUF63"/>
</dbReference>
<dbReference type="EMBL" id="LNJB01000002">
    <property type="protein sequence ID" value="KYC55321.1"/>
    <property type="molecule type" value="Genomic_DNA"/>
</dbReference>
<feature type="transmembrane region" description="Helical" evidence="1">
    <location>
        <begin position="127"/>
        <end position="149"/>
    </location>
</feature>
<feature type="transmembrane region" description="Helical" evidence="1">
    <location>
        <begin position="98"/>
        <end position="115"/>
    </location>
</feature>